<gene>
    <name evidence="8" type="ORF">SCLCIDRAFT_24581</name>
</gene>
<dbReference type="EMBL" id="KN822038">
    <property type="protein sequence ID" value="KIM63002.1"/>
    <property type="molecule type" value="Genomic_DNA"/>
</dbReference>
<accession>A0A0C3ADI7</accession>
<dbReference type="InterPro" id="IPR050529">
    <property type="entry name" value="CYP450_sterol_14alpha_dmase"/>
</dbReference>
<name>A0A0C3ADI7_9AGAM</name>
<dbReference type="AlphaFoldDB" id="A0A0C3ADI7"/>
<feature type="transmembrane region" description="Helical" evidence="7">
    <location>
        <begin position="328"/>
        <end position="354"/>
    </location>
</feature>
<evidence type="ECO:0000256" key="3">
    <source>
        <dbReference type="ARBA" id="ARBA00022617"/>
    </source>
</evidence>
<comment type="similarity">
    <text evidence="2">Belongs to the cytochrome P450 family.</text>
</comment>
<dbReference type="PANTHER" id="PTHR24304">
    <property type="entry name" value="CYTOCHROME P450 FAMILY 7"/>
    <property type="match status" value="1"/>
</dbReference>
<dbReference type="GO" id="GO:0004497">
    <property type="term" value="F:monooxygenase activity"/>
    <property type="evidence" value="ECO:0007669"/>
    <property type="project" value="InterPro"/>
</dbReference>
<organism evidence="8 9">
    <name type="scientific">Scleroderma citrinum Foug A</name>
    <dbReference type="NCBI Taxonomy" id="1036808"/>
    <lineage>
        <taxon>Eukaryota</taxon>
        <taxon>Fungi</taxon>
        <taxon>Dikarya</taxon>
        <taxon>Basidiomycota</taxon>
        <taxon>Agaricomycotina</taxon>
        <taxon>Agaricomycetes</taxon>
        <taxon>Agaricomycetidae</taxon>
        <taxon>Boletales</taxon>
        <taxon>Sclerodermatineae</taxon>
        <taxon>Sclerodermataceae</taxon>
        <taxon>Scleroderma</taxon>
    </lineage>
</organism>
<reference evidence="9" key="2">
    <citation type="submission" date="2015-01" db="EMBL/GenBank/DDBJ databases">
        <title>Evolutionary Origins and Diversification of the Mycorrhizal Mutualists.</title>
        <authorList>
            <consortium name="DOE Joint Genome Institute"/>
            <consortium name="Mycorrhizal Genomics Consortium"/>
            <person name="Kohler A."/>
            <person name="Kuo A."/>
            <person name="Nagy L.G."/>
            <person name="Floudas D."/>
            <person name="Copeland A."/>
            <person name="Barry K.W."/>
            <person name="Cichocki N."/>
            <person name="Veneault-Fourrey C."/>
            <person name="LaButti K."/>
            <person name="Lindquist E.A."/>
            <person name="Lipzen A."/>
            <person name="Lundell T."/>
            <person name="Morin E."/>
            <person name="Murat C."/>
            <person name="Riley R."/>
            <person name="Ohm R."/>
            <person name="Sun H."/>
            <person name="Tunlid A."/>
            <person name="Henrissat B."/>
            <person name="Grigoriev I.V."/>
            <person name="Hibbett D.S."/>
            <person name="Martin F."/>
        </authorList>
    </citation>
    <scope>NUCLEOTIDE SEQUENCE [LARGE SCALE GENOMIC DNA]</scope>
    <source>
        <strain evidence="9">Foug A</strain>
    </source>
</reference>
<reference evidence="8 9" key="1">
    <citation type="submission" date="2014-04" db="EMBL/GenBank/DDBJ databases">
        <authorList>
            <consortium name="DOE Joint Genome Institute"/>
            <person name="Kuo A."/>
            <person name="Kohler A."/>
            <person name="Nagy L.G."/>
            <person name="Floudas D."/>
            <person name="Copeland A."/>
            <person name="Barry K.W."/>
            <person name="Cichocki N."/>
            <person name="Veneault-Fourrey C."/>
            <person name="LaButti K."/>
            <person name="Lindquist E.A."/>
            <person name="Lipzen A."/>
            <person name="Lundell T."/>
            <person name="Morin E."/>
            <person name="Murat C."/>
            <person name="Sun H."/>
            <person name="Tunlid A."/>
            <person name="Henrissat B."/>
            <person name="Grigoriev I.V."/>
            <person name="Hibbett D.S."/>
            <person name="Martin F."/>
            <person name="Nordberg H.P."/>
            <person name="Cantor M.N."/>
            <person name="Hua S.X."/>
        </authorList>
    </citation>
    <scope>NUCLEOTIDE SEQUENCE [LARGE SCALE GENOMIC DNA]</scope>
    <source>
        <strain evidence="8 9">Foug A</strain>
    </source>
</reference>
<dbReference type="InterPro" id="IPR001128">
    <property type="entry name" value="Cyt_P450"/>
</dbReference>
<evidence type="ECO:0008006" key="10">
    <source>
        <dbReference type="Google" id="ProtNLM"/>
    </source>
</evidence>
<dbReference type="HOGENOM" id="CLU_536500_0_0_1"/>
<dbReference type="Gene3D" id="1.10.630.10">
    <property type="entry name" value="Cytochrome P450"/>
    <property type="match status" value="1"/>
</dbReference>
<dbReference type="InterPro" id="IPR002403">
    <property type="entry name" value="Cyt_P450_E_grp-IV"/>
</dbReference>
<dbReference type="STRING" id="1036808.A0A0C3ADI7"/>
<dbReference type="GO" id="GO:0005506">
    <property type="term" value="F:iron ion binding"/>
    <property type="evidence" value="ECO:0007669"/>
    <property type="project" value="InterPro"/>
</dbReference>
<dbReference type="GO" id="GO:0020037">
    <property type="term" value="F:heme binding"/>
    <property type="evidence" value="ECO:0007669"/>
    <property type="project" value="InterPro"/>
</dbReference>
<evidence type="ECO:0000313" key="8">
    <source>
        <dbReference type="EMBL" id="KIM63002.1"/>
    </source>
</evidence>
<dbReference type="Proteomes" id="UP000053989">
    <property type="component" value="Unassembled WGS sequence"/>
</dbReference>
<keyword evidence="5 6" id="KW-0408">Iron</keyword>
<dbReference type="PANTHER" id="PTHR24304:SF2">
    <property type="entry name" value="24-HYDROXYCHOLESTEROL 7-ALPHA-HYDROXYLASE"/>
    <property type="match status" value="1"/>
</dbReference>
<evidence type="ECO:0000256" key="5">
    <source>
        <dbReference type="ARBA" id="ARBA00023004"/>
    </source>
</evidence>
<feature type="transmembrane region" description="Helical" evidence="7">
    <location>
        <begin position="40"/>
        <end position="60"/>
    </location>
</feature>
<dbReference type="Pfam" id="PF00067">
    <property type="entry name" value="p450"/>
    <property type="match status" value="1"/>
</dbReference>
<dbReference type="InterPro" id="IPR036396">
    <property type="entry name" value="Cyt_P450_sf"/>
</dbReference>
<dbReference type="GO" id="GO:0016705">
    <property type="term" value="F:oxidoreductase activity, acting on paired donors, with incorporation or reduction of molecular oxygen"/>
    <property type="evidence" value="ECO:0007669"/>
    <property type="project" value="InterPro"/>
</dbReference>
<feature type="binding site" description="axial binding residue" evidence="6">
    <location>
        <position position="483"/>
    </location>
    <ligand>
        <name>heme</name>
        <dbReference type="ChEBI" id="CHEBI:30413"/>
    </ligand>
    <ligandPart>
        <name>Fe</name>
        <dbReference type="ChEBI" id="CHEBI:18248"/>
    </ligandPart>
</feature>
<dbReference type="SUPFAM" id="SSF48264">
    <property type="entry name" value="Cytochrome P450"/>
    <property type="match status" value="1"/>
</dbReference>
<keyword evidence="7" id="KW-0812">Transmembrane</keyword>
<comment type="cofactor">
    <cofactor evidence="1 6">
        <name>heme</name>
        <dbReference type="ChEBI" id="CHEBI:30413"/>
    </cofactor>
</comment>
<dbReference type="OrthoDB" id="2652272at2759"/>
<evidence type="ECO:0000256" key="6">
    <source>
        <dbReference type="PIRSR" id="PIRSR602403-1"/>
    </source>
</evidence>
<evidence type="ECO:0000256" key="2">
    <source>
        <dbReference type="ARBA" id="ARBA00010617"/>
    </source>
</evidence>
<evidence type="ECO:0000313" key="9">
    <source>
        <dbReference type="Proteomes" id="UP000053989"/>
    </source>
</evidence>
<keyword evidence="3 6" id="KW-0349">Heme</keyword>
<evidence type="ECO:0000256" key="7">
    <source>
        <dbReference type="SAM" id="Phobius"/>
    </source>
</evidence>
<sequence>MESPATGLLPHCPTPAAADRRAPYSNTPSVLMFHALPERIGHQLLIVGTLILFAGFFLFIRQRKRSKAYRYPPIIDIPADEIFTRPQEAYESALLKHGPVIGVRRKGKLEYIVDEELTKEVLANDHDFSFEHGTARILNLWFLIPLSKGRLFKNLNMMVAGGIIPRIDKIVDQVFPTFKNRAKEMIDESQLSGKGVDLFAHVHRCIAEAMLIVALGKHNVNDLNLQVTEETAHAIAVMTGMYQNTSSFARTYPTLWKVVTWVKLVWEVIIFKYFWVIGPFIWKEIRGRKYRPLHDELDEEERHDEPLVHYIARMYTNDQGRVSILSTLWVSTLVLAFIFASVHQTAAVAVWVVFELSMRKEYIPAIREELSVVADSIDNDGIQRLSYEALRRSTTLDSFIREVFRTKGDTLSVIRATTRDVPLGEHIIPKDNLICPLTSLTHRSRRIYGKGAIEFDPRRWAEGPASSTVGQGYLPFGFGRWACPGRILAVTEIKMITLTLLATSTPEIEGGKYIVADPLNVTSVPPLGRLLLHPMKSKSELLRR</sequence>
<dbReference type="PRINTS" id="PR00465">
    <property type="entry name" value="EP450IV"/>
</dbReference>
<proteinExistence type="inferred from homology"/>
<dbReference type="InParanoid" id="A0A0C3ADI7"/>
<feature type="transmembrane region" description="Helical" evidence="7">
    <location>
        <begin position="264"/>
        <end position="282"/>
    </location>
</feature>
<keyword evidence="9" id="KW-1185">Reference proteome</keyword>
<evidence type="ECO:0000256" key="1">
    <source>
        <dbReference type="ARBA" id="ARBA00001971"/>
    </source>
</evidence>
<keyword evidence="7" id="KW-1133">Transmembrane helix</keyword>
<keyword evidence="4 6" id="KW-0479">Metal-binding</keyword>
<evidence type="ECO:0000256" key="4">
    <source>
        <dbReference type="ARBA" id="ARBA00022723"/>
    </source>
</evidence>
<keyword evidence="7" id="KW-0472">Membrane</keyword>
<protein>
    <recommendedName>
        <fullName evidence="10">Cytochrome P450</fullName>
    </recommendedName>
</protein>